<dbReference type="InterPro" id="IPR016181">
    <property type="entry name" value="Acyl_CoA_acyltransferase"/>
</dbReference>
<dbReference type="PANTHER" id="PTHR43610:SF1">
    <property type="entry name" value="N-ACETYLTRANSFERASE DOMAIN-CONTAINING PROTEIN"/>
    <property type="match status" value="1"/>
</dbReference>
<dbReference type="Gene3D" id="3.40.630.30">
    <property type="match status" value="1"/>
</dbReference>
<dbReference type="GO" id="GO:0016747">
    <property type="term" value="F:acyltransferase activity, transferring groups other than amino-acyl groups"/>
    <property type="evidence" value="ECO:0007669"/>
    <property type="project" value="InterPro"/>
</dbReference>
<gene>
    <name evidence="3" type="ORF">I2501_19775</name>
</gene>
<sequence length="389" mass="42539">MCTAPAVPAPASHSFARLRTRLSWGARKKASPTLVQALRNQGSFPNSVRGAESRAPDDTPYKQESRGWDDLVLRYRYGPLAALHSRRCVRCVERPHHPLLRTLPSPGRPLSFALSSPPRPSSGHKLSPRTRVPSRRTRSVVVPVRAGVHPPDPTRRRTEGQVPVPVFLCGTTARLEPLSEHHIEPLAAAAAEDRSSYAFTPVPHGVEATERYVHDALAAQAAGRALPFATVRASDGLVVGSTRFTELDYWQGPVIWPPGPRGPVGDPLSAVPDATEIGATWLSPRAQGTGINTEAKLLMLRHAFETWGVRRVSLRADARNMRSRVAIERLGAVLEGVHRNHTRGLDGMVRGTAFYSILDEEWPAARAALELRVLHRPAALTPERPLISA</sequence>
<feature type="compositionally biased region" description="Basic and acidic residues" evidence="1">
    <location>
        <begin position="51"/>
        <end position="64"/>
    </location>
</feature>
<proteinExistence type="predicted"/>
<evidence type="ECO:0000259" key="2">
    <source>
        <dbReference type="PROSITE" id="PS51186"/>
    </source>
</evidence>
<dbReference type="Pfam" id="PF13302">
    <property type="entry name" value="Acetyltransf_3"/>
    <property type="match status" value="1"/>
</dbReference>
<name>A0A931B308_9ACTN</name>
<dbReference type="AlphaFoldDB" id="A0A931B308"/>
<dbReference type="PANTHER" id="PTHR43610">
    <property type="entry name" value="BLL6696 PROTEIN"/>
    <property type="match status" value="1"/>
</dbReference>
<comment type="caution">
    <text evidence="3">The sequence shown here is derived from an EMBL/GenBank/DDBJ whole genome shotgun (WGS) entry which is preliminary data.</text>
</comment>
<dbReference type="InterPro" id="IPR000182">
    <property type="entry name" value="GNAT_dom"/>
</dbReference>
<feature type="compositionally biased region" description="Basic residues" evidence="1">
    <location>
        <begin position="126"/>
        <end position="138"/>
    </location>
</feature>
<reference evidence="3" key="1">
    <citation type="submission" date="2020-11" db="EMBL/GenBank/DDBJ databases">
        <title>Isolation and identification of active actinomycetes.</title>
        <authorList>
            <person name="Yu B."/>
        </authorList>
    </citation>
    <scope>NUCLEOTIDE SEQUENCE</scope>
    <source>
        <strain evidence="3">NEAU-YB345</strain>
    </source>
</reference>
<evidence type="ECO:0000313" key="4">
    <source>
        <dbReference type="Proteomes" id="UP000657385"/>
    </source>
</evidence>
<evidence type="ECO:0000313" key="3">
    <source>
        <dbReference type="EMBL" id="MBF9070270.1"/>
    </source>
</evidence>
<feature type="domain" description="N-acetyltransferase" evidence="2">
    <location>
        <begin position="173"/>
        <end position="361"/>
    </location>
</feature>
<accession>A0A931B308</accession>
<keyword evidence="4" id="KW-1185">Reference proteome</keyword>
<feature type="region of interest" description="Disordered" evidence="1">
    <location>
        <begin position="102"/>
        <end position="138"/>
    </location>
</feature>
<dbReference type="SUPFAM" id="SSF55729">
    <property type="entry name" value="Acyl-CoA N-acyltransferases (Nat)"/>
    <property type="match status" value="1"/>
</dbReference>
<dbReference type="PROSITE" id="PS51186">
    <property type="entry name" value="GNAT"/>
    <property type="match status" value="1"/>
</dbReference>
<dbReference type="EMBL" id="JADPRT010000008">
    <property type="protein sequence ID" value="MBF9070270.1"/>
    <property type="molecule type" value="Genomic_DNA"/>
</dbReference>
<evidence type="ECO:0000256" key="1">
    <source>
        <dbReference type="SAM" id="MobiDB-lite"/>
    </source>
</evidence>
<protein>
    <submittedName>
        <fullName evidence="3">GNAT family N-acetyltransferase</fullName>
    </submittedName>
</protein>
<organism evidence="3 4">
    <name type="scientific">Streptacidiphilus fuscans</name>
    <dbReference type="NCBI Taxonomy" id="2789292"/>
    <lineage>
        <taxon>Bacteria</taxon>
        <taxon>Bacillati</taxon>
        <taxon>Actinomycetota</taxon>
        <taxon>Actinomycetes</taxon>
        <taxon>Kitasatosporales</taxon>
        <taxon>Streptomycetaceae</taxon>
        <taxon>Streptacidiphilus</taxon>
    </lineage>
</organism>
<dbReference type="Proteomes" id="UP000657385">
    <property type="component" value="Unassembled WGS sequence"/>
</dbReference>
<feature type="region of interest" description="Disordered" evidence="1">
    <location>
        <begin position="40"/>
        <end position="64"/>
    </location>
</feature>